<organism evidence="1 2">
    <name type="scientific">Acaulospora colombiana</name>
    <dbReference type="NCBI Taxonomy" id="27376"/>
    <lineage>
        <taxon>Eukaryota</taxon>
        <taxon>Fungi</taxon>
        <taxon>Fungi incertae sedis</taxon>
        <taxon>Mucoromycota</taxon>
        <taxon>Glomeromycotina</taxon>
        <taxon>Glomeromycetes</taxon>
        <taxon>Diversisporales</taxon>
        <taxon>Acaulosporaceae</taxon>
        <taxon>Acaulospora</taxon>
    </lineage>
</organism>
<evidence type="ECO:0000313" key="2">
    <source>
        <dbReference type="Proteomes" id="UP000789525"/>
    </source>
</evidence>
<sequence length="209" mass="24065">MTKVSTNSKKKGAQKHQNTFAFHANKNSKKTKIINSLPINGVYVEHIFSLVALIIQTNEIITITALCEQRCQKCKDIIDWRKKFKKYKPLTTPKRCVGCEEKTVKEAYHILCNKCTSEKGVCAKCQEVAQITPSGTKSDKELLQEQQELERILSTLPERRRRSYLRRLERGEAPPLSSLVKEGNKEDDIDEEEEDDEDFNDEENDSEDD</sequence>
<gene>
    <name evidence="1" type="ORF">ACOLOM_LOCUS182</name>
</gene>
<dbReference type="Proteomes" id="UP000789525">
    <property type="component" value="Unassembled WGS sequence"/>
</dbReference>
<protein>
    <submittedName>
        <fullName evidence="1">6271_t:CDS:1</fullName>
    </submittedName>
</protein>
<comment type="caution">
    <text evidence="1">The sequence shown here is derived from an EMBL/GenBank/DDBJ whole genome shotgun (WGS) entry which is preliminary data.</text>
</comment>
<reference evidence="1" key="1">
    <citation type="submission" date="2021-06" db="EMBL/GenBank/DDBJ databases">
        <authorList>
            <person name="Kallberg Y."/>
            <person name="Tangrot J."/>
            <person name="Rosling A."/>
        </authorList>
    </citation>
    <scope>NUCLEOTIDE SEQUENCE</scope>
    <source>
        <strain evidence="1">CL356</strain>
    </source>
</reference>
<name>A0ACA9JWT8_9GLOM</name>
<dbReference type="EMBL" id="CAJVPT010000195">
    <property type="protein sequence ID" value="CAG8440360.1"/>
    <property type="molecule type" value="Genomic_DNA"/>
</dbReference>
<proteinExistence type="predicted"/>
<keyword evidence="2" id="KW-1185">Reference proteome</keyword>
<accession>A0ACA9JWT8</accession>
<evidence type="ECO:0000313" key="1">
    <source>
        <dbReference type="EMBL" id="CAG8440360.1"/>
    </source>
</evidence>